<dbReference type="OMA" id="EICINQN"/>
<evidence type="ECO:0000313" key="4">
    <source>
        <dbReference type="Proteomes" id="UP000683925"/>
    </source>
</evidence>
<keyword evidence="1" id="KW-1133">Transmembrane helix</keyword>
<keyword evidence="1" id="KW-0812">Transmembrane</keyword>
<feature type="transmembrane region" description="Helical" evidence="1">
    <location>
        <begin position="61"/>
        <end position="82"/>
    </location>
</feature>
<gene>
    <name evidence="3" type="ORF">POCTA_138.1.T0240307</name>
</gene>
<dbReference type="InterPro" id="IPR018767">
    <property type="entry name" value="Brl1/Brr6_dom"/>
</dbReference>
<sequence>MSTYNQITRFQEQESLMDIKSEFIKRINKNNMKMELSERKHDDGSLEKSLKFTPMTTGDFIGIWAIAILKSLFLICFLWMAYEIYKDIQAHIDIQKTKVLIEMKNCATEFEQNQCSENYLIESMSEKCKELEICKNQNIEMKIRTQQLWLQVIGNSFENMFKALSLKTCIMISFISIGTSIIFIKN</sequence>
<dbReference type="AlphaFoldDB" id="A0A8S1THH8"/>
<name>A0A8S1THH8_PAROT</name>
<keyword evidence="4" id="KW-1185">Reference proteome</keyword>
<dbReference type="PANTHER" id="PTHR28136">
    <property type="entry name" value="NUCLEUS EXPORT PROTEIN BRR6"/>
    <property type="match status" value="1"/>
</dbReference>
<dbReference type="SMART" id="SM01042">
    <property type="entry name" value="Brr6_like_C_C"/>
    <property type="match status" value="1"/>
</dbReference>
<protein>
    <recommendedName>
        <fullName evidence="2">Brl1/Brr6 domain-containing protein</fullName>
    </recommendedName>
</protein>
<dbReference type="GO" id="GO:0006998">
    <property type="term" value="P:nuclear envelope organization"/>
    <property type="evidence" value="ECO:0007669"/>
    <property type="project" value="InterPro"/>
</dbReference>
<dbReference type="Proteomes" id="UP000683925">
    <property type="component" value="Unassembled WGS sequence"/>
</dbReference>
<dbReference type="OrthoDB" id="298076at2759"/>
<feature type="domain" description="Brl1/Brr6" evidence="2">
    <location>
        <begin position="61"/>
        <end position="185"/>
    </location>
</feature>
<dbReference type="EMBL" id="CAJJDP010000024">
    <property type="protein sequence ID" value="CAD8151124.1"/>
    <property type="molecule type" value="Genomic_DNA"/>
</dbReference>
<proteinExistence type="predicted"/>
<feature type="transmembrane region" description="Helical" evidence="1">
    <location>
        <begin position="164"/>
        <end position="184"/>
    </location>
</feature>
<evidence type="ECO:0000256" key="1">
    <source>
        <dbReference type="SAM" id="Phobius"/>
    </source>
</evidence>
<comment type="caution">
    <text evidence="3">The sequence shown here is derived from an EMBL/GenBank/DDBJ whole genome shotgun (WGS) entry which is preliminary data.</text>
</comment>
<reference evidence="3" key="1">
    <citation type="submission" date="2021-01" db="EMBL/GenBank/DDBJ databases">
        <authorList>
            <consortium name="Genoscope - CEA"/>
            <person name="William W."/>
        </authorList>
    </citation>
    <scope>NUCLEOTIDE SEQUENCE</scope>
</reference>
<dbReference type="InterPro" id="IPR040202">
    <property type="entry name" value="Brl1/Brr6"/>
</dbReference>
<dbReference type="GO" id="GO:0031965">
    <property type="term" value="C:nuclear membrane"/>
    <property type="evidence" value="ECO:0007669"/>
    <property type="project" value="InterPro"/>
</dbReference>
<dbReference type="PANTHER" id="PTHR28136:SF1">
    <property type="entry name" value="NUCLEUS EXPORT PROTEIN BRL1"/>
    <property type="match status" value="1"/>
</dbReference>
<keyword evidence="1" id="KW-0472">Membrane</keyword>
<dbReference type="GO" id="GO:0055088">
    <property type="term" value="P:lipid homeostasis"/>
    <property type="evidence" value="ECO:0007669"/>
    <property type="project" value="InterPro"/>
</dbReference>
<evidence type="ECO:0000313" key="3">
    <source>
        <dbReference type="EMBL" id="CAD8151124.1"/>
    </source>
</evidence>
<accession>A0A8S1THH8</accession>
<dbReference type="Pfam" id="PF10104">
    <property type="entry name" value="Brr6_like_C_C"/>
    <property type="match status" value="1"/>
</dbReference>
<evidence type="ECO:0000259" key="2">
    <source>
        <dbReference type="SMART" id="SM01042"/>
    </source>
</evidence>
<organism evidence="3 4">
    <name type="scientific">Paramecium octaurelia</name>
    <dbReference type="NCBI Taxonomy" id="43137"/>
    <lineage>
        <taxon>Eukaryota</taxon>
        <taxon>Sar</taxon>
        <taxon>Alveolata</taxon>
        <taxon>Ciliophora</taxon>
        <taxon>Intramacronucleata</taxon>
        <taxon>Oligohymenophorea</taxon>
        <taxon>Peniculida</taxon>
        <taxon>Parameciidae</taxon>
        <taxon>Paramecium</taxon>
    </lineage>
</organism>